<name>A0A1X7TC51_AMPQE</name>
<dbReference type="InterPro" id="IPR035969">
    <property type="entry name" value="Rab-GAP_TBC_sf"/>
</dbReference>
<sequence length="201" mass="23807">MKFQYLVTVIEKLMPSRYFSDGLSAAQADQLVLKELIQNKLPLLNEHLLSNDIDVTIVTFNWFLTLFIDALPTESMLRIIDVFLFEGRKVLFRVSLSILKLYERRILSMVDPVTIFQFIKEVAKHIFNVEELFKVREKREKKERERERDYVELCDFEKVLLLTILSHSQEETPSLANVSRLPLSFTKSTRRDSNKREINRH</sequence>
<protein>
    <recommendedName>
        <fullName evidence="1">Rab-GAP TBC domain-containing protein</fullName>
    </recommendedName>
</protein>
<proteinExistence type="predicted"/>
<accession>A0A1X7TC51</accession>
<reference evidence="2" key="1">
    <citation type="submission" date="2017-05" db="UniProtKB">
        <authorList>
            <consortium name="EnsemblMetazoa"/>
        </authorList>
    </citation>
    <scope>IDENTIFICATION</scope>
</reference>
<dbReference type="EnsemblMetazoa" id="Aqu2.1.12149_001">
    <property type="protein sequence ID" value="Aqu2.1.12149_001"/>
    <property type="gene ID" value="Aqu2.1.12149"/>
</dbReference>
<dbReference type="STRING" id="400682.A0A1X7TC51"/>
<dbReference type="GO" id="GO:0005096">
    <property type="term" value="F:GTPase activator activity"/>
    <property type="evidence" value="ECO:0007669"/>
    <property type="project" value="TreeGrafter"/>
</dbReference>
<dbReference type="Pfam" id="PF00566">
    <property type="entry name" value="RabGAP-TBC"/>
    <property type="match status" value="1"/>
</dbReference>
<feature type="domain" description="Rab-GAP TBC" evidence="1">
    <location>
        <begin position="1"/>
        <end position="87"/>
    </location>
</feature>
<organism evidence="2">
    <name type="scientific">Amphimedon queenslandica</name>
    <name type="common">Sponge</name>
    <dbReference type="NCBI Taxonomy" id="400682"/>
    <lineage>
        <taxon>Eukaryota</taxon>
        <taxon>Metazoa</taxon>
        <taxon>Porifera</taxon>
        <taxon>Demospongiae</taxon>
        <taxon>Heteroscleromorpha</taxon>
        <taxon>Haplosclerida</taxon>
        <taxon>Niphatidae</taxon>
        <taxon>Amphimedon</taxon>
    </lineage>
</organism>
<dbReference type="GO" id="GO:0031267">
    <property type="term" value="F:small GTPase binding"/>
    <property type="evidence" value="ECO:0007669"/>
    <property type="project" value="TreeGrafter"/>
</dbReference>
<dbReference type="InParanoid" id="A0A1X7TC51"/>
<dbReference type="AlphaFoldDB" id="A0A1X7TC51"/>
<dbReference type="OrthoDB" id="294251at2759"/>
<dbReference type="PANTHER" id="PTHR47219:SF20">
    <property type="entry name" value="TBC1 DOMAIN FAMILY MEMBER 2B"/>
    <property type="match status" value="1"/>
</dbReference>
<dbReference type="InterPro" id="IPR050302">
    <property type="entry name" value="Rab_GAP_TBC_domain"/>
</dbReference>
<evidence type="ECO:0000259" key="1">
    <source>
        <dbReference type="PROSITE" id="PS50086"/>
    </source>
</evidence>
<evidence type="ECO:0000313" key="2">
    <source>
        <dbReference type="EnsemblMetazoa" id="Aqu2.1.12149_001"/>
    </source>
</evidence>
<dbReference type="Gene3D" id="1.10.472.80">
    <property type="entry name" value="Ypt/Rab-GAP domain of gyp1p, domain 3"/>
    <property type="match status" value="1"/>
</dbReference>
<dbReference type="eggNOG" id="KOG2058">
    <property type="taxonomic scope" value="Eukaryota"/>
</dbReference>
<dbReference type="SUPFAM" id="SSF47923">
    <property type="entry name" value="Ypt/Rab-GAP domain of gyp1p"/>
    <property type="match status" value="1"/>
</dbReference>
<dbReference type="OMA" id="LTIFSNC"/>
<dbReference type="InterPro" id="IPR000195">
    <property type="entry name" value="Rab-GAP-TBC_dom"/>
</dbReference>
<dbReference type="PROSITE" id="PS50086">
    <property type="entry name" value="TBC_RABGAP"/>
    <property type="match status" value="1"/>
</dbReference>
<dbReference type="PANTHER" id="PTHR47219">
    <property type="entry name" value="RAB GTPASE-ACTIVATING PROTEIN 1-LIKE"/>
    <property type="match status" value="1"/>
</dbReference>